<feature type="transmembrane region" description="Helical" evidence="1">
    <location>
        <begin position="36"/>
        <end position="54"/>
    </location>
</feature>
<keyword evidence="1" id="KW-1133">Transmembrane helix</keyword>
<feature type="transmembrane region" description="Helical" evidence="1">
    <location>
        <begin position="7"/>
        <end position="30"/>
    </location>
</feature>
<reference evidence="2 3" key="1">
    <citation type="submission" date="2018-03" db="EMBL/GenBank/DDBJ databases">
        <title>Genome sequence of Clostridium luticellarii DSM 29923.</title>
        <authorList>
            <person name="Poehlein A."/>
            <person name="Daniel R."/>
        </authorList>
    </citation>
    <scope>NUCLEOTIDE SEQUENCE [LARGE SCALE GENOMIC DNA]</scope>
    <source>
        <strain evidence="2 3">DSM 29923</strain>
    </source>
</reference>
<evidence type="ECO:0000256" key="1">
    <source>
        <dbReference type="SAM" id="Phobius"/>
    </source>
</evidence>
<evidence type="ECO:0000313" key="3">
    <source>
        <dbReference type="Proteomes" id="UP000237798"/>
    </source>
</evidence>
<evidence type="ECO:0000313" key="2">
    <source>
        <dbReference type="EMBL" id="PRR79676.1"/>
    </source>
</evidence>
<keyword evidence="1" id="KW-0472">Membrane</keyword>
<comment type="caution">
    <text evidence="2">The sequence shown here is derived from an EMBL/GenBank/DDBJ whole genome shotgun (WGS) entry which is preliminary data.</text>
</comment>
<name>A0A2T0B719_9CLOT</name>
<keyword evidence="3" id="KW-1185">Reference proteome</keyword>
<dbReference type="AlphaFoldDB" id="A0A2T0B719"/>
<gene>
    <name evidence="2" type="ORF">CLLU_34570</name>
</gene>
<keyword evidence="1" id="KW-0812">Transmembrane</keyword>
<dbReference type="EMBL" id="PVXP01000097">
    <property type="protein sequence ID" value="PRR79676.1"/>
    <property type="molecule type" value="Genomic_DNA"/>
</dbReference>
<dbReference type="Proteomes" id="UP000237798">
    <property type="component" value="Unassembled WGS sequence"/>
</dbReference>
<sequence length="85" mass="9828">MKSKYSIIRFIFGMLTLILCIIILIYSNTYRPNTQVLMNFMFICLGIFQILNGIHFYKQGKKSDGILLILVGIFIFAVIVKISIF</sequence>
<protein>
    <recommendedName>
        <fullName evidence="4">DUF3953 domain-containing protein</fullName>
    </recommendedName>
</protein>
<feature type="transmembrane region" description="Helical" evidence="1">
    <location>
        <begin position="66"/>
        <end position="84"/>
    </location>
</feature>
<proteinExistence type="predicted"/>
<evidence type="ECO:0008006" key="4">
    <source>
        <dbReference type="Google" id="ProtNLM"/>
    </source>
</evidence>
<accession>A0A2T0B719</accession>
<organism evidence="2 3">
    <name type="scientific">Clostridium luticellarii</name>
    <dbReference type="NCBI Taxonomy" id="1691940"/>
    <lineage>
        <taxon>Bacteria</taxon>
        <taxon>Bacillati</taxon>
        <taxon>Bacillota</taxon>
        <taxon>Clostridia</taxon>
        <taxon>Eubacteriales</taxon>
        <taxon>Clostridiaceae</taxon>
        <taxon>Clostridium</taxon>
    </lineage>
</organism>